<evidence type="ECO:0000256" key="8">
    <source>
        <dbReference type="ARBA" id="ARBA00023027"/>
    </source>
</evidence>
<keyword evidence="10" id="KW-1015">Disulfide bond</keyword>
<keyword evidence="8" id="KW-0520">NAD</keyword>
<feature type="domain" description="Ig-like" evidence="17">
    <location>
        <begin position="144"/>
        <end position="234"/>
    </location>
</feature>
<dbReference type="GO" id="GO:0016020">
    <property type="term" value="C:membrane"/>
    <property type="evidence" value="ECO:0007669"/>
    <property type="project" value="UniProtKB-SubCell"/>
</dbReference>
<feature type="domain" description="TIR" evidence="16">
    <location>
        <begin position="420"/>
        <end position="573"/>
    </location>
</feature>
<evidence type="ECO:0000256" key="9">
    <source>
        <dbReference type="ARBA" id="ARBA00023136"/>
    </source>
</evidence>
<evidence type="ECO:0000256" key="2">
    <source>
        <dbReference type="ARBA" id="ARBA00009752"/>
    </source>
</evidence>
<evidence type="ECO:0000256" key="1">
    <source>
        <dbReference type="ARBA" id="ARBA00004479"/>
    </source>
</evidence>
<organism evidence="18 19">
    <name type="scientific">Python bivittatus</name>
    <name type="common">Burmese python</name>
    <name type="synonym">Python molurus bivittatus</name>
    <dbReference type="NCBI Taxonomy" id="176946"/>
    <lineage>
        <taxon>Eukaryota</taxon>
        <taxon>Metazoa</taxon>
        <taxon>Chordata</taxon>
        <taxon>Craniata</taxon>
        <taxon>Vertebrata</taxon>
        <taxon>Euteleostomi</taxon>
        <taxon>Lepidosauria</taxon>
        <taxon>Squamata</taxon>
        <taxon>Bifurcata</taxon>
        <taxon>Unidentata</taxon>
        <taxon>Episquamata</taxon>
        <taxon>Toxicofera</taxon>
        <taxon>Serpentes</taxon>
        <taxon>Henophidia</taxon>
        <taxon>Pythonidae</taxon>
        <taxon>Python</taxon>
    </lineage>
</organism>
<dbReference type="Pfam" id="PF18452">
    <property type="entry name" value="Ig_6"/>
    <property type="match status" value="1"/>
</dbReference>
<dbReference type="GO" id="GO:0042008">
    <property type="term" value="F:interleukin-18 receptor activity"/>
    <property type="evidence" value="ECO:0007669"/>
    <property type="project" value="TreeGrafter"/>
</dbReference>
<keyword evidence="18" id="KW-1185">Reference proteome</keyword>
<dbReference type="InterPro" id="IPR015621">
    <property type="entry name" value="IL-1_rcpt_fam"/>
</dbReference>
<dbReference type="RefSeq" id="XP_007439447.2">
    <property type="nucleotide sequence ID" value="XM_007439385.3"/>
</dbReference>
<evidence type="ECO:0000256" key="10">
    <source>
        <dbReference type="ARBA" id="ARBA00023157"/>
    </source>
</evidence>
<dbReference type="PROSITE" id="PS50104">
    <property type="entry name" value="TIR"/>
    <property type="match status" value="1"/>
</dbReference>
<name>A0A9F2WE99_PYTBI</name>
<dbReference type="SUPFAM" id="SSF52200">
    <property type="entry name" value="Toll/Interleukin receptor TIR domain"/>
    <property type="match status" value="1"/>
</dbReference>
<dbReference type="SUPFAM" id="SSF48726">
    <property type="entry name" value="Immunoglobulin"/>
    <property type="match status" value="2"/>
</dbReference>
<evidence type="ECO:0000256" key="14">
    <source>
        <dbReference type="SAM" id="Phobius"/>
    </source>
</evidence>
<comment type="subcellular location">
    <subcellularLocation>
        <location evidence="1">Membrane</location>
        <topology evidence="1">Single-pass type I membrane protein</topology>
    </subcellularLocation>
</comment>
<dbReference type="InterPro" id="IPR007110">
    <property type="entry name" value="Ig-like_dom"/>
</dbReference>
<dbReference type="GO" id="GO:0016787">
    <property type="term" value="F:hydrolase activity"/>
    <property type="evidence" value="ECO:0007669"/>
    <property type="project" value="UniProtKB-KW"/>
</dbReference>
<accession>A0A9F2WE99</accession>
<dbReference type="Pfam" id="PF00047">
    <property type="entry name" value="ig"/>
    <property type="match status" value="1"/>
</dbReference>
<dbReference type="InterPro" id="IPR000157">
    <property type="entry name" value="TIR_dom"/>
</dbReference>
<dbReference type="InterPro" id="IPR041416">
    <property type="entry name" value="IL-1RAcP-like_ig"/>
</dbReference>
<feature type="domain" description="Ig-like" evidence="17">
    <location>
        <begin position="264"/>
        <end position="365"/>
    </location>
</feature>
<keyword evidence="11 19" id="KW-0675">Receptor</keyword>
<comment type="similarity">
    <text evidence="2">Belongs to the interleukin-1 receptor family.</text>
</comment>
<dbReference type="OMA" id="YPHIIQD"/>
<dbReference type="CTD" id="8807"/>
<dbReference type="PROSITE" id="PS50835">
    <property type="entry name" value="IG_LIKE"/>
    <property type="match status" value="2"/>
</dbReference>
<dbReference type="Gene3D" id="2.60.40.10">
    <property type="entry name" value="Immunoglobulins"/>
    <property type="match status" value="3"/>
</dbReference>
<dbReference type="KEGG" id="pbi:103060328"/>
<dbReference type="InterPro" id="IPR003599">
    <property type="entry name" value="Ig_sub"/>
</dbReference>
<evidence type="ECO:0000256" key="13">
    <source>
        <dbReference type="ARBA" id="ARBA00023319"/>
    </source>
</evidence>
<dbReference type="GeneID" id="103060328"/>
<keyword evidence="13" id="KW-0393">Immunoglobulin domain</keyword>
<dbReference type="InterPro" id="IPR013783">
    <property type="entry name" value="Ig-like_fold"/>
</dbReference>
<evidence type="ECO:0000256" key="7">
    <source>
        <dbReference type="ARBA" id="ARBA00022989"/>
    </source>
</evidence>
<dbReference type="Proteomes" id="UP000695026">
    <property type="component" value="Unplaced"/>
</dbReference>
<protein>
    <submittedName>
        <fullName evidence="19">Interleukin-18 receptor accessory protein</fullName>
    </submittedName>
</protein>
<dbReference type="FunFam" id="3.40.50.10140:FF:000002">
    <property type="entry name" value="Interleukin 1 receptor accessory protein"/>
    <property type="match status" value="1"/>
</dbReference>
<keyword evidence="3 14" id="KW-0812">Transmembrane</keyword>
<evidence type="ECO:0000256" key="11">
    <source>
        <dbReference type="ARBA" id="ARBA00023170"/>
    </source>
</evidence>
<feature type="transmembrane region" description="Helical" evidence="14">
    <location>
        <begin position="371"/>
        <end position="396"/>
    </location>
</feature>
<evidence type="ECO:0000256" key="3">
    <source>
        <dbReference type="ARBA" id="ARBA00022692"/>
    </source>
</evidence>
<evidence type="ECO:0000256" key="5">
    <source>
        <dbReference type="ARBA" id="ARBA00022737"/>
    </source>
</evidence>
<reference evidence="19" key="1">
    <citation type="submission" date="2025-08" db="UniProtKB">
        <authorList>
            <consortium name="RefSeq"/>
        </authorList>
    </citation>
    <scope>IDENTIFICATION</scope>
    <source>
        <tissue evidence="19">Liver</tissue>
    </source>
</reference>
<sequence length="596" mass="68603">MKKVLRMMPTMGAHCQRLSTAEMKSWRKMLIFFWCFLFVIRAEAGDITGCPRRHTDVRYQAISNQKFVVSCDLPSEDTTSIYNHSSLYENQMKWFWQSSDGGATMILNNKTTNPTPWGNSLWFNPIKTEHSGTYMCMKRDNISPCVNILIAVQTKIMANCSDNRRNDIYLFVEQGTSIDCPGKKCYSNSAQSSVKWYKNGIQVKRQKKRPGLQFHHDKLVLHSVYDKDNGTYTCDYMLTDHNMQWKMRTIVNVHVISEDTIHPPKVLNPNDRTTLEVEIGQPVDLECKAQFGFEMNVSSSLQWYRETNKSKQLIQQKRVHPQGLEGQTFTLTFTLIKVTEDDLNSHFICLAQNSIGNATGVIKLKRQTEKAMHFLLTLCCTIITLLGVVSGGLLVYRHWIELVLFYRNYLAKDETLSDWKEFDAFVSYAKPELAEANQESCNEEQLALEFLPLILEHEYGYKLCLTERDILPGGAYTDDIVNAMKKSRRAILILSPNYVKNSQALFELEAAINTALEDKTMKPILIQVETFQEPHSLPPKVKKALRILPRITWRTSTSPTANKQFWKKLRYHLPVKHSKSAGNKWPSFPTISCGCW</sequence>
<dbReference type="InterPro" id="IPR036179">
    <property type="entry name" value="Ig-like_dom_sf"/>
</dbReference>
<evidence type="ECO:0000256" key="4">
    <source>
        <dbReference type="ARBA" id="ARBA00022729"/>
    </source>
</evidence>
<dbReference type="Pfam" id="PF01582">
    <property type="entry name" value="TIR"/>
    <property type="match status" value="1"/>
</dbReference>
<dbReference type="OrthoDB" id="6019866at2759"/>
<keyword evidence="9 14" id="KW-0472">Membrane</keyword>
<evidence type="ECO:0000313" key="18">
    <source>
        <dbReference type="Proteomes" id="UP000695026"/>
    </source>
</evidence>
<dbReference type="FunFam" id="2.60.40.10:FF:001504">
    <property type="entry name" value="Interleukin 18 receptor accessory protein"/>
    <property type="match status" value="1"/>
</dbReference>
<dbReference type="SMART" id="SM00409">
    <property type="entry name" value="IG"/>
    <property type="match status" value="3"/>
</dbReference>
<evidence type="ECO:0000256" key="12">
    <source>
        <dbReference type="ARBA" id="ARBA00023180"/>
    </source>
</evidence>
<dbReference type="InterPro" id="IPR035897">
    <property type="entry name" value="Toll_tir_struct_dom_sf"/>
</dbReference>
<proteinExistence type="inferred from homology"/>
<dbReference type="PANTHER" id="PTHR11890">
    <property type="entry name" value="INTERLEUKIN-1 RECEPTOR FAMILY MEMBER"/>
    <property type="match status" value="1"/>
</dbReference>
<dbReference type="InterPro" id="IPR013151">
    <property type="entry name" value="Immunoglobulin_dom"/>
</dbReference>
<feature type="chain" id="PRO_5039895670" evidence="15">
    <location>
        <begin position="45"/>
        <end position="596"/>
    </location>
</feature>
<keyword evidence="4 15" id="KW-0732">Signal</keyword>
<keyword evidence="7 14" id="KW-1133">Transmembrane helix</keyword>
<dbReference type="SMART" id="SM00255">
    <property type="entry name" value="TIR"/>
    <property type="match status" value="1"/>
</dbReference>
<dbReference type="AlphaFoldDB" id="A0A9F2WE99"/>
<feature type="signal peptide" evidence="15">
    <location>
        <begin position="1"/>
        <end position="44"/>
    </location>
</feature>
<keyword evidence="6" id="KW-0378">Hydrolase</keyword>
<gene>
    <name evidence="19" type="primary">IL18RAP</name>
</gene>
<evidence type="ECO:0000256" key="15">
    <source>
        <dbReference type="SAM" id="SignalP"/>
    </source>
</evidence>
<keyword evidence="12" id="KW-0325">Glycoprotein</keyword>
<evidence type="ECO:0000259" key="17">
    <source>
        <dbReference type="PROSITE" id="PS50835"/>
    </source>
</evidence>
<dbReference type="FunFam" id="2.60.40.10:FF:000284">
    <property type="entry name" value="interleukin-1 receptor accessory protein-like 1"/>
    <property type="match status" value="1"/>
</dbReference>
<evidence type="ECO:0000313" key="19">
    <source>
        <dbReference type="RefSeq" id="XP_007439447.2"/>
    </source>
</evidence>
<dbReference type="PRINTS" id="PR01537">
    <property type="entry name" value="INTRLKN1R1F"/>
</dbReference>
<keyword evidence="5" id="KW-0677">Repeat</keyword>
<dbReference type="PANTHER" id="PTHR11890:SF23">
    <property type="entry name" value="INTERLEUKIN-18 RECEPTOR ACCESSORY PROTEIN"/>
    <property type="match status" value="1"/>
</dbReference>
<evidence type="ECO:0000256" key="6">
    <source>
        <dbReference type="ARBA" id="ARBA00022801"/>
    </source>
</evidence>
<dbReference type="Gene3D" id="3.40.50.10140">
    <property type="entry name" value="Toll/interleukin-1 receptor homology (TIR) domain"/>
    <property type="match status" value="1"/>
</dbReference>
<evidence type="ECO:0000259" key="16">
    <source>
        <dbReference type="PROSITE" id="PS50104"/>
    </source>
</evidence>